<keyword evidence="1" id="KW-0805">Transcription regulation</keyword>
<evidence type="ECO:0000313" key="6">
    <source>
        <dbReference type="Proteomes" id="UP000293637"/>
    </source>
</evidence>
<evidence type="ECO:0000256" key="3">
    <source>
        <dbReference type="ARBA" id="ARBA00023163"/>
    </source>
</evidence>
<dbReference type="AlphaFoldDB" id="A0A4Q9WCG6"/>
<keyword evidence="3" id="KW-0804">Transcription</keyword>
<dbReference type="GO" id="GO:0043565">
    <property type="term" value="F:sequence-specific DNA binding"/>
    <property type="evidence" value="ECO:0007669"/>
    <property type="project" value="InterPro"/>
</dbReference>
<evidence type="ECO:0000259" key="4">
    <source>
        <dbReference type="PROSITE" id="PS01124"/>
    </source>
</evidence>
<dbReference type="PANTHER" id="PTHR43280">
    <property type="entry name" value="ARAC-FAMILY TRANSCRIPTIONAL REGULATOR"/>
    <property type="match status" value="1"/>
</dbReference>
<dbReference type="InterPro" id="IPR009057">
    <property type="entry name" value="Homeodomain-like_sf"/>
</dbReference>
<dbReference type="EMBL" id="SCHB01000005">
    <property type="protein sequence ID" value="TBW71940.1"/>
    <property type="molecule type" value="Genomic_DNA"/>
</dbReference>
<feature type="domain" description="HTH araC/xylS-type" evidence="4">
    <location>
        <begin position="153"/>
        <end position="251"/>
    </location>
</feature>
<dbReference type="PROSITE" id="PS01124">
    <property type="entry name" value="HTH_ARAC_FAMILY_2"/>
    <property type="match status" value="1"/>
</dbReference>
<dbReference type="Pfam" id="PF12833">
    <property type="entry name" value="HTH_18"/>
    <property type="match status" value="1"/>
</dbReference>
<dbReference type="GO" id="GO:0003700">
    <property type="term" value="F:DNA-binding transcription factor activity"/>
    <property type="evidence" value="ECO:0007669"/>
    <property type="project" value="InterPro"/>
</dbReference>
<evidence type="ECO:0000313" key="5">
    <source>
        <dbReference type="EMBL" id="TBW71940.1"/>
    </source>
</evidence>
<dbReference type="RefSeq" id="WP_002493010.1">
    <property type="nucleotide sequence ID" value="NZ_AP021848.1"/>
</dbReference>
<evidence type="ECO:0000256" key="1">
    <source>
        <dbReference type="ARBA" id="ARBA00023015"/>
    </source>
</evidence>
<dbReference type="GeneID" id="58090420"/>
<keyword evidence="2" id="KW-0238">DNA-binding</keyword>
<accession>A0A4Q9WCG6</accession>
<protein>
    <submittedName>
        <fullName evidence="5">AraC family transcriptional regulator</fullName>
    </submittedName>
</protein>
<dbReference type="SUPFAM" id="SSF46689">
    <property type="entry name" value="Homeodomain-like"/>
    <property type="match status" value="1"/>
</dbReference>
<organism evidence="5 6">
    <name type="scientific">Staphylococcus lugdunensis</name>
    <dbReference type="NCBI Taxonomy" id="28035"/>
    <lineage>
        <taxon>Bacteria</taxon>
        <taxon>Bacillati</taxon>
        <taxon>Bacillota</taxon>
        <taxon>Bacilli</taxon>
        <taxon>Bacillales</taxon>
        <taxon>Staphylococcaceae</taxon>
        <taxon>Staphylococcus</taxon>
    </lineage>
</organism>
<dbReference type="Proteomes" id="UP000293637">
    <property type="component" value="Unassembled WGS sequence"/>
</dbReference>
<evidence type="ECO:0000256" key="2">
    <source>
        <dbReference type="ARBA" id="ARBA00023125"/>
    </source>
</evidence>
<dbReference type="PANTHER" id="PTHR43280:SF26">
    <property type="entry name" value="ARAC-FAMILY TRANSCRIPTIONAL REGULATOR"/>
    <property type="match status" value="1"/>
</dbReference>
<dbReference type="InterPro" id="IPR018060">
    <property type="entry name" value="HTH_AraC"/>
</dbReference>
<dbReference type="SMART" id="SM00342">
    <property type="entry name" value="HTH_ARAC"/>
    <property type="match status" value="1"/>
</dbReference>
<name>A0A4Q9WCG6_STALU</name>
<dbReference type="Gene3D" id="1.10.10.60">
    <property type="entry name" value="Homeodomain-like"/>
    <property type="match status" value="2"/>
</dbReference>
<comment type="caution">
    <text evidence="5">The sequence shown here is derived from an EMBL/GenBank/DDBJ whole genome shotgun (WGS) entry which is preliminary data.</text>
</comment>
<gene>
    <name evidence="5" type="ORF">EQ812_09025</name>
</gene>
<reference evidence="5 6" key="1">
    <citation type="journal article" date="2019" name="Sci. Transl. Med.">
        <title>Quorum sensing between bacterial species on the skin protects against epidermal injury in atopic dermatitis.</title>
        <authorList>
            <person name="Williams M.R."/>
        </authorList>
    </citation>
    <scope>NUCLEOTIDE SEQUENCE [LARGE SCALE GENOMIC DNA]</scope>
    <source>
        <strain evidence="5 6">E7</strain>
    </source>
</reference>
<proteinExistence type="predicted"/>
<sequence length="714" mass="84069">MTNTFFRILTKEEYQPTRCIDGIIVILPIQGDLTIQHFANSTTISDEIYIINNKDIFTIKQNHKSLMLYITSDWFKNHDYVFFDYKYSVNLIKSINKLKQLMLKIAINYINQMPITSNENYIKQMVEVIATEGSVDLETAENQYKFLFYGELSQILEYINKHSHEKLTLNALSQNLFTSKSNISAQFHQNLNMGFKQYVDSLKIAESIEYLLTENSTISHISDKLGFSNSASYTKMFKSYIGITPNDYRSLNIKDKYLLMNYEVLSEDNEQHLKTVLRQQINYYQENIERKIFIDNNKVKTKQNFELVTQINTVEEFKELFFIKIKGKANINTENLIIYVNFGTGTLINNLSDAEIGDMFKKIAANNLHIAFKIQSLEIMDYIERIYVQVVERLNYKKSLANGDRGIIMLVFDMEVIELKEIYRLILKIQNKQFGLRFGLAISCLLNETVMFKTLESQIKRIGFDYLFIDNAHLEQPYLLEDSQHLLLKNILEYQNIEKILTQIDLSYSKVIFLNIENHQFLNNENDLSNSAPLIIETFLKTAELFDGMGVNLYFSRNSFNAIHIFDENGFKTVLGIIIGQIKWMMNQSRTIKDNYIVVENEAQYTLFLYDWRVFESEASITYFGDTEVLIHFEEVAEQSIRLIKSEKVDEKNGNINHIINRHIREKYNWTQELLKEIEDHLHTTMRIIEHDFRKDYFKVNLGYDSLRIIKIFK</sequence>